<dbReference type="STRING" id="764103.G7E896"/>
<dbReference type="OrthoDB" id="284473at2759"/>
<dbReference type="InterPro" id="IPR001667">
    <property type="entry name" value="DDH_dom"/>
</dbReference>
<dbReference type="SUPFAM" id="SSF64182">
    <property type="entry name" value="DHH phosphoesterases"/>
    <property type="match status" value="1"/>
</dbReference>
<dbReference type="RefSeq" id="XP_014567797.1">
    <property type="nucleotide sequence ID" value="XM_014712311.1"/>
</dbReference>
<evidence type="ECO:0000259" key="1">
    <source>
        <dbReference type="Pfam" id="PF01368"/>
    </source>
</evidence>
<dbReference type="GO" id="GO:0004527">
    <property type="term" value="F:exonuclease activity"/>
    <property type="evidence" value="ECO:0007669"/>
    <property type="project" value="UniProtKB-KW"/>
</dbReference>
<dbReference type="PANTHER" id="PTHR30255">
    <property type="entry name" value="SINGLE-STRANDED-DNA-SPECIFIC EXONUCLEASE RECJ"/>
    <property type="match status" value="1"/>
</dbReference>
<comment type="caution">
    <text evidence="2">The sequence shown here is derived from an EMBL/GenBank/DDBJ whole genome shotgun (WGS) entry which is preliminary data.</text>
</comment>
<dbReference type="eggNOG" id="ENOG502QQ02">
    <property type="taxonomic scope" value="Eukaryota"/>
</dbReference>
<dbReference type="InterPro" id="IPR038763">
    <property type="entry name" value="DHH_sf"/>
</dbReference>
<dbReference type="AlphaFoldDB" id="G7E896"/>
<dbReference type="OMA" id="MGTHGDL"/>
<gene>
    <name evidence="2" type="primary">Mo05745</name>
    <name evidence="2" type="ORF">E5Q_05745</name>
</gene>
<organism evidence="2 3">
    <name type="scientific">Mixia osmundae (strain CBS 9802 / IAM 14324 / JCM 22182 / KY 12970)</name>
    <dbReference type="NCBI Taxonomy" id="764103"/>
    <lineage>
        <taxon>Eukaryota</taxon>
        <taxon>Fungi</taxon>
        <taxon>Dikarya</taxon>
        <taxon>Basidiomycota</taxon>
        <taxon>Pucciniomycotina</taxon>
        <taxon>Mixiomycetes</taxon>
        <taxon>Mixiales</taxon>
        <taxon>Mixiaceae</taxon>
        <taxon>Mixia</taxon>
    </lineage>
</organism>
<dbReference type="Gene3D" id="3.90.1640.30">
    <property type="match status" value="1"/>
</dbReference>
<dbReference type="InParanoid" id="G7E896"/>
<evidence type="ECO:0000313" key="2">
    <source>
        <dbReference type="EMBL" id="GAA99056.1"/>
    </source>
</evidence>
<dbReference type="InterPro" id="IPR051673">
    <property type="entry name" value="SSDNA_exonuclease_RecJ"/>
</dbReference>
<name>G7E896_MIXOS</name>
<evidence type="ECO:0000313" key="3">
    <source>
        <dbReference type="Proteomes" id="UP000009131"/>
    </source>
</evidence>
<dbReference type="Pfam" id="PF01368">
    <property type="entry name" value="DHH"/>
    <property type="match status" value="1"/>
</dbReference>
<sequence>MPAKGKRKPTPGPVSPTKKIKLEDVTATDELGAPGKWRDWPAPFTQMTAAREFLRRATSSPKSQAVVIVPDKDADGLSSCRVLYHTLALLGMPLDRIIVHLLLKGTSVFTPNEKARLTDAICATQASDVSVIVVDQGSRPGPPLYDAEHCKQAQIDVQCLIIDHHQSSEWPDGAQVLTACDAQPIATSSLLSYLLCYPLHPQAPAGNDWVAVLGLFGDLGPSEVKFGDPQGVWPVSTEMMMLAASIKRESKKKISDAVGALNAPRRTAEYDVVSAWSVLLQAKSPDDINSSNTLKLARLQVNEEVERCTHAAPKFSKDGRVALLRIDSPYQVHPVIATRWAGFLRAKKLQMIMVANAGHNPSADIMSFSCRICASLRSLPDEERPNLIELLIEYGSRIDGFLDRVGNDFARGHKEATGGIIPLVEFEKLCAEGMEIGIKDPDAVSPERKSRSKFPVQKTTLHSFFKSPAKSTPDIYPGADRQPVDRMVSWDTVDSREPISESISRLMRHSMLVYGASRHIIFSSGRMIPGEIGRFLC</sequence>
<reference evidence="2 3" key="2">
    <citation type="journal article" date="2012" name="Open Biol.">
        <title>Characteristics of nucleosomes and linker DNA regions on the genome of the basidiomycete Mixia osmundae revealed by mono- and dinucleosome mapping.</title>
        <authorList>
            <person name="Nishida H."/>
            <person name="Kondo S."/>
            <person name="Matsumoto T."/>
            <person name="Suzuki Y."/>
            <person name="Yoshikawa H."/>
            <person name="Taylor T.D."/>
            <person name="Sugiyama J."/>
        </authorList>
    </citation>
    <scope>NUCLEOTIDE SEQUENCE [LARGE SCALE GENOMIC DNA]</scope>
    <source>
        <strain evidence="3">CBS 9802 / IAM 14324 / JCM 22182 / KY 12970</strain>
    </source>
</reference>
<dbReference type="PANTHER" id="PTHR30255:SF2">
    <property type="entry name" value="SINGLE-STRANDED-DNA-SPECIFIC EXONUCLEASE RECJ"/>
    <property type="match status" value="1"/>
</dbReference>
<protein>
    <recommendedName>
        <fullName evidence="1">DDH domain-containing protein</fullName>
    </recommendedName>
</protein>
<proteinExistence type="predicted"/>
<reference evidence="2 3" key="1">
    <citation type="journal article" date="2011" name="J. Gen. Appl. Microbiol.">
        <title>Draft genome sequencing of the enigmatic basidiomycete Mixia osmundae.</title>
        <authorList>
            <person name="Nishida H."/>
            <person name="Nagatsuka Y."/>
            <person name="Sugiyama J."/>
        </authorList>
    </citation>
    <scope>NUCLEOTIDE SEQUENCE [LARGE SCALE GENOMIC DNA]</scope>
    <source>
        <strain evidence="3">CBS 9802 / IAM 14324 / JCM 22182 / KY 12970</strain>
    </source>
</reference>
<accession>G7E896</accession>
<feature type="domain" description="DDH" evidence="1">
    <location>
        <begin position="66"/>
        <end position="196"/>
    </location>
</feature>
<keyword evidence="3" id="KW-1185">Reference proteome</keyword>
<dbReference type="Proteomes" id="UP000009131">
    <property type="component" value="Unassembled WGS sequence"/>
</dbReference>
<dbReference type="EMBL" id="BABT02000179">
    <property type="protein sequence ID" value="GAA99056.1"/>
    <property type="molecule type" value="Genomic_DNA"/>
</dbReference>
<dbReference type="HOGENOM" id="CLU_034130_1_0_1"/>